<evidence type="ECO:0000259" key="5">
    <source>
        <dbReference type="Pfam" id="PF21807"/>
    </source>
</evidence>
<dbReference type="InterPro" id="IPR041480">
    <property type="entry name" value="CIDR1_gamma"/>
</dbReference>
<feature type="region of interest" description="Disordered" evidence="1">
    <location>
        <begin position="743"/>
        <end position="785"/>
    </location>
</feature>
<dbReference type="VEuPathDB" id="PlasmoDB:PfGB4_070018000"/>
<protein>
    <submittedName>
        <fullName evidence="7">Erythrocyte membrane protein 1</fullName>
    </submittedName>
</protein>
<dbReference type="VEuPathDB" id="PlasmoDB:PfDd2_070016300"/>
<feature type="domain" description="Duffy-binding-like" evidence="6">
    <location>
        <begin position="1019"/>
        <end position="1170"/>
    </location>
</feature>
<dbReference type="VEuPathDB" id="PlasmoDB:PfIT_140006100"/>
<feature type="non-terminal residue" evidence="7">
    <location>
        <position position="1570"/>
    </location>
</feature>
<feature type="compositionally biased region" description="Pro residues" evidence="1">
    <location>
        <begin position="1502"/>
        <end position="1511"/>
    </location>
</feature>
<feature type="region of interest" description="Disordered" evidence="1">
    <location>
        <begin position="566"/>
        <end position="682"/>
    </location>
</feature>
<feature type="region of interest" description="Disordered" evidence="1">
    <location>
        <begin position="1438"/>
        <end position="1458"/>
    </location>
</feature>
<feature type="region of interest" description="Disordered" evidence="1">
    <location>
        <begin position="1472"/>
        <end position="1547"/>
    </location>
</feature>
<feature type="region of interest" description="Disordered" evidence="1">
    <location>
        <begin position="810"/>
        <end position="850"/>
    </location>
</feature>
<dbReference type="VEuPathDB" id="PlasmoDB:PfDd2_120023900"/>
<feature type="domain" description="PfEMP1 CIDRalpha1" evidence="5">
    <location>
        <begin position="348"/>
        <end position="397"/>
    </location>
</feature>
<dbReference type="Pfam" id="PF03011">
    <property type="entry name" value="PFEMP"/>
    <property type="match status" value="2"/>
</dbReference>
<dbReference type="Gene3D" id="1.20.58.1930">
    <property type="match status" value="1"/>
</dbReference>
<dbReference type="Pfam" id="PF21807">
    <property type="entry name" value="PfEMP1_CIDRalpha1_dom"/>
    <property type="match status" value="1"/>
</dbReference>
<dbReference type="Pfam" id="PF18562">
    <property type="entry name" value="CIDR1_gamma"/>
    <property type="match status" value="1"/>
</dbReference>
<dbReference type="Pfam" id="PF05424">
    <property type="entry name" value="Duffy_binding"/>
    <property type="match status" value="2"/>
</dbReference>
<dbReference type="FunFam" id="1.20.58.830:FF:000003">
    <property type="entry name" value="Erythrocyte membrane protein 1, PfEMP1"/>
    <property type="match status" value="1"/>
</dbReference>
<feature type="non-terminal residue" evidence="7">
    <location>
        <position position="1"/>
    </location>
</feature>
<dbReference type="InterPro" id="IPR049158">
    <property type="entry name" value="PfEMP1_CIDRalpha1_dom"/>
</dbReference>
<name>A0A191VZ89_PLAFA</name>
<dbReference type="VEuPathDB" id="PlasmoDB:PfGN01_020005600"/>
<dbReference type="FunFam" id="1.20.58.830:FF:000002">
    <property type="entry name" value="Erythrocyte membrane protein 1, PfEMP1"/>
    <property type="match status" value="1"/>
</dbReference>
<dbReference type="Pfam" id="PF22672">
    <property type="entry name" value="DBL_C"/>
    <property type="match status" value="2"/>
</dbReference>
<evidence type="ECO:0000259" key="3">
    <source>
        <dbReference type="Pfam" id="PF05424"/>
    </source>
</evidence>
<feature type="region of interest" description="Disordered" evidence="1">
    <location>
        <begin position="215"/>
        <end position="238"/>
    </location>
</feature>
<dbReference type="VEuPathDB" id="PlasmoDB:PfIT_070017000"/>
<dbReference type="Gene3D" id="1.20.58.830">
    <property type="match status" value="3"/>
</dbReference>
<dbReference type="VEuPathDB" id="PlasmoDB:PfIT_120045800"/>
<reference evidence="7" key="1">
    <citation type="journal article" date="2016" name="EMBO Mol. Med.">
        <title>Plasmodium falciparum var genes expressed in children with severe malaria encode CIDRalpha1 domains.</title>
        <authorList>
            <person name="Jespersen J.S."/>
            <person name="Wang C.W."/>
            <person name="Mkumbaye S.I."/>
            <person name="Minja D.T."/>
            <person name="Petersen B."/>
            <person name="Turner L."/>
            <person name="Petersen J.E."/>
            <person name="Lusingu J.P."/>
            <person name="Theander T.G."/>
            <person name="Lavstsen T."/>
        </authorList>
    </citation>
    <scope>NUCLEOTIDE SEQUENCE</scope>
    <source>
        <strain evidence="7">2021-1</strain>
    </source>
</reference>
<gene>
    <name evidence="7" type="primary">var</name>
</gene>
<evidence type="ECO:0000256" key="1">
    <source>
        <dbReference type="SAM" id="MobiDB-lite"/>
    </source>
</evidence>
<feature type="domain" description="Duffy-binding-like" evidence="2">
    <location>
        <begin position="1298"/>
        <end position="1444"/>
    </location>
</feature>
<feature type="compositionally biased region" description="Polar residues" evidence="1">
    <location>
        <begin position="1441"/>
        <end position="1452"/>
    </location>
</feature>
<dbReference type="EMBL" id="KX154910">
    <property type="protein sequence ID" value="ANJ21030.1"/>
    <property type="molecule type" value="Genomic_DNA"/>
</dbReference>
<feature type="domain" description="Duffy-binding-like" evidence="2">
    <location>
        <begin position="417"/>
        <end position="571"/>
    </location>
</feature>
<feature type="compositionally biased region" description="Polar residues" evidence="1">
    <location>
        <begin position="752"/>
        <end position="761"/>
    </location>
</feature>
<feature type="domain" description="Cysteine-rich interdomain region 1 gamma" evidence="4">
    <location>
        <begin position="1221"/>
        <end position="1282"/>
    </location>
</feature>
<dbReference type="InterPro" id="IPR004258">
    <property type="entry name" value="DBL"/>
</dbReference>
<dbReference type="Gene3D" id="1.20.1310.20">
    <property type="entry name" value="Duffy-antigen binding domain"/>
    <property type="match status" value="2"/>
</dbReference>
<dbReference type="SUPFAM" id="SSF140924">
    <property type="entry name" value="Duffy binding domain-like"/>
    <property type="match status" value="4"/>
</dbReference>
<feature type="region of interest" description="Disordered" evidence="1">
    <location>
        <begin position="710"/>
        <end position="730"/>
    </location>
</feature>
<evidence type="ECO:0000259" key="4">
    <source>
        <dbReference type="Pfam" id="PF18562"/>
    </source>
</evidence>
<feature type="compositionally biased region" description="Pro residues" evidence="1">
    <location>
        <begin position="570"/>
        <end position="582"/>
    </location>
</feature>
<evidence type="ECO:0000259" key="2">
    <source>
        <dbReference type="Pfam" id="PF03011"/>
    </source>
</evidence>
<feature type="compositionally biased region" description="Basic and acidic residues" evidence="1">
    <location>
        <begin position="831"/>
        <end position="840"/>
    </location>
</feature>
<feature type="compositionally biased region" description="Polar residues" evidence="1">
    <location>
        <begin position="590"/>
        <end position="601"/>
    </location>
</feature>
<dbReference type="VEuPathDB" id="PlasmoDB:PfML01_090005600"/>
<dbReference type="VEuPathDB" id="PlasmoDB:PfKE01_120046100"/>
<dbReference type="VEuPathDB" id="PlasmoDB:PfCD01_000010300"/>
<feature type="compositionally biased region" description="Polar residues" evidence="1">
    <location>
        <begin position="768"/>
        <end position="777"/>
    </location>
</feature>
<feature type="domain" description="Duffy-antigen binding" evidence="3">
    <location>
        <begin position="1"/>
        <end position="128"/>
    </location>
</feature>
<feature type="domain" description="Duffy-binding-like" evidence="6">
    <location>
        <begin position="132"/>
        <end position="291"/>
    </location>
</feature>
<dbReference type="GO" id="GO:0016020">
    <property type="term" value="C:membrane"/>
    <property type="evidence" value="ECO:0007669"/>
    <property type="project" value="InterPro"/>
</dbReference>
<dbReference type="InterPro" id="IPR008602">
    <property type="entry name" value="Duffy-antigen-binding"/>
</dbReference>
<evidence type="ECO:0000259" key="6">
    <source>
        <dbReference type="Pfam" id="PF22672"/>
    </source>
</evidence>
<dbReference type="InterPro" id="IPR042202">
    <property type="entry name" value="Duffy-ag-bd_sf"/>
</dbReference>
<feature type="compositionally biased region" description="Basic and acidic residues" evidence="1">
    <location>
        <begin position="1485"/>
        <end position="1498"/>
    </location>
</feature>
<feature type="compositionally biased region" description="Polar residues" evidence="1">
    <location>
        <begin position="983"/>
        <end position="997"/>
    </location>
</feature>
<feature type="compositionally biased region" description="Basic and acidic residues" evidence="1">
    <location>
        <begin position="939"/>
        <end position="953"/>
    </location>
</feature>
<dbReference type="InterPro" id="IPR054595">
    <property type="entry name" value="DBL_C"/>
</dbReference>
<feature type="domain" description="Duffy-antigen binding" evidence="3">
    <location>
        <begin position="731"/>
        <end position="970"/>
    </location>
</feature>
<dbReference type="VEuPathDB" id="PlasmoDB:PfTG01_040033300"/>
<feature type="region of interest" description="Disordered" evidence="1">
    <location>
        <begin position="938"/>
        <end position="1001"/>
    </location>
</feature>
<dbReference type="VEuPathDB" id="PlasmoDB:PfGB4_080013400"/>
<accession>A0A191VZ89</accession>
<feature type="compositionally biased region" description="Acidic residues" evidence="1">
    <location>
        <begin position="611"/>
        <end position="659"/>
    </location>
</feature>
<evidence type="ECO:0000313" key="7">
    <source>
        <dbReference type="EMBL" id="ANJ21030.1"/>
    </source>
</evidence>
<proteinExistence type="predicted"/>
<organism evidence="7">
    <name type="scientific">Plasmodium falciparum</name>
    <name type="common">malaria parasite P. falciparum</name>
    <dbReference type="NCBI Taxonomy" id="5833"/>
    <lineage>
        <taxon>Eukaryota</taxon>
        <taxon>Sar</taxon>
        <taxon>Alveolata</taxon>
        <taxon>Apicomplexa</taxon>
        <taxon>Aconoidasida</taxon>
        <taxon>Haemosporida</taxon>
        <taxon>Plasmodiidae</taxon>
        <taxon>Plasmodium</taxon>
        <taxon>Plasmodium (Laverania)</taxon>
    </lineage>
</organism>
<feature type="region of interest" description="Disordered" evidence="1">
    <location>
        <begin position="894"/>
        <end position="917"/>
    </location>
</feature>
<dbReference type="GO" id="GO:0046789">
    <property type="term" value="F:host cell surface receptor binding"/>
    <property type="evidence" value="ECO:0007669"/>
    <property type="project" value="InterPro"/>
</dbReference>
<dbReference type="FunFam" id="1.20.58.1930:FF:000001">
    <property type="entry name" value="Erythrocyte membrane protein 1, PfEMP1"/>
    <property type="match status" value="1"/>
</dbReference>
<sequence>DIVRGKDLFYGNPQEKKNKEKKLDENLKTIFQQIHGNVMNGSNGELKSRYENDTANYSKLREDWWTANRATVWKAITCDAGGYSYFRPTCNGGKLTEGYCRCKGDQPGNDKENTDPPTYFDYVPQYLRWFEEWAEDFCRLRKHKLENAKSKCRPVQKGEDKYCSGNGFDCTKTVRGDENFVEGDCRDCSVACSPFVKWLDNQKLEFLKQKKKYKSEMGKALNPNEAARDNKRRKRSASTTNYDGYEKNFYEQLKKSGYGTVNKFLDLLNDETTCKKINDEEGGTIDFKNVKSSSAKNSDGNNKTFARTKICEPCPWCGAKWQNGEWEDNEPGSCAKEKKMNYNPEKKTDIPVLYPEEQSDILKKYNKFCANGKKNDQIKNWQCYYDKEKTSRQNNNCVQGDWGKYEKDQKVMSYNGFFWYWVYHMLHDSVEWRKQLGSCINKDNDKSQNCKNNKKCNDKCKCYESWVKQKGEEWGKIIVHFYKQEDIEKKGFLAALMKHEIVLDELLKKDELLEIIQDTYGNANEIKHIEELLKDEQKRMAGILEGKTIIDFLLKEELNEAEECLKKHPNPCPKKPSTPPVRPAGRSEDNQTQSPSGTPTESDPADNVVAEGDEDEDDSDPDDDEDEDEDEEPEASEAEPEEGEENEADKDDGAEEQVENQETTVNGKGEGPVSPPATTQNDVKVCETVAELFSSVENLTKACEQKYGKTAPSSWKCVTPSGKASDTTGSICVPPRRRKLYVGHLQKWATKTEATQTSEPSQGGGSEAPSQPNSHPASPSDPRADDLRDAFIQSAAVETFFLWDRYKKEKKKPQGDRSPLPLQTTLDGSNGDDKDKKDPQEELQSGTIPPDFLRQMFYTLGDYRDILFGDQTAIDTLKASGIDITTINDKIKDILDGDNKQQPPVPPKTDSENPRKTLWEKNAKDIWHGMICALTYTDSDEKGGTPKQNEDLKNALLDENNKPKSKTKSDQNYTYEGVKLDENSGNDGPKQTKSPSHSGEKTTLVDFISRPPYFRYLEEWGETFCRERKKRLEEVRKGCREKASGDTYCGGDGHDCTDPDNQHNKMLANLYCRDCHIQCRKYRKWIDMKFEEFHKQNDKYKGEHDKLNGNSNGNNNCCKEIKKHSTAANFLKSLKHCKSGEANKDDKDKGDEYQKNKIDFDDLHKTFSRSTYCKTCPFNRVNCNGSGRGRSGGTNPCTEVNVNGNTWDSVFNGMSGNGEKTTEITVEMIDRRGAFIKEYMQEDSKNSKNSFKTSYLFKGVRNQQWECRYKKDDDMDICKLDNFSDKVDLNKYTTFKVLLHYWLQDFIESYYILKKKNLIKQCTQKGENTCSGDGNYKNDCACVKKWVEKKKDEWNKIKKHFNNPEQKEGDDDMKSSVKTFLEDWQHLTELDKVIKPCKKISDFESKQCNEAASSEKKGGTPKDIVECMLEDLDKRIKTESCPDQPSGKNPAQCQKPPLVEDDEEDLLLEEENTEEAKKMVPTFCDIKDEKPKEDKDGCDPVTPEPEAPEPAQPEDSGKEIPVVKPEEKGPQDESGPPELAPADEPFDSTILQTTIPFGVALALGSIAFLF</sequence>